<dbReference type="GO" id="GO:0046872">
    <property type="term" value="F:metal ion binding"/>
    <property type="evidence" value="ECO:0007669"/>
    <property type="project" value="UniProtKB-KW"/>
</dbReference>
<dbReference type="Gene3D" id="1.50.10.20">
    <property type="match status" value="1"/>
</dbReference>
<sequence length="460" mass="51956">MTTISYTCDNWIPVKGEMKDKISTLLREITERYRNPDQVRLWMKKIPPIEADGVIMERWADESLGSGFTGICLLMGQLDYLYPKNGWDIVGHQYLERIRMVVEQKGVHDLSLYSGLAGIMLAIYSLSRKGTRYQGMLDALASWFEEAALQSLALHRIEWEKGELRMSQYDTISGFAGVGRIAMLFLNRPGMQMVWEQTMDLFHVMCGEKNLNGHTVPAWHISSEHQFQEDEKLQYPQGNFNLGISHGIAGPLCFLSLSALHGVDASPLMNDIHRLGKFIHHWRVQDVEGIIWPGRISFGEWLDGQLLSGSTRNYRDSWCYGVPGIARSIWLAGQAVHNEEWLETGLSAYLDIEKRLHRKGGLSSATLCHGIGGLLHLVQRMYSDTSHEQLGRIRDRLLEDVLDMFDANSLFGFYDHSLLDGRLAEVDEAGFLNGSAGVALVLASLIGDQNPDWDAAFLIR</sequence>
<keyword evidence="1" id="KW-0479">Metal-binding</keyword>
<name>K7TE09_PAEPO</name>
<accession>K7TE09</accession>
<dbReference type="AlphaFoldDB" id="K7TE09"/>
<reference evidence="2" key="2">
    <citation type="submission" date="2013-01" db="EMBL/GenBank/DDBJ databases">
        <authorList>
            <person name="Lohans C.T."/>
            <person name="Huang Z."/>
            <person name="van Belkum M.J."/>
            <person name="Giroud M."/>
            <person name="Sit C.S."/>
            <person name="Steels E.M."/>
            <person name="Zheng J."/>
            <person name="Whittal R.M."/>
            <person name="McMullen L.M."/>
            <person name="Vederas J.C."/>
        </authorList>
    </citation>
    <scope>NUCLEOTIDE SEQUENCE</scope>
    <source>
        <strain evidence="2">NRRL B-30509</strain>
    </source>
</reference>
<gene>
    <name evidence="2" type="primary">paeC</name>
</gene>
<dbReference type="EMBL" id="JX679672">
    <property type="protein sequence ID" value="AFW17837.2"/>
    <property type="molecule type" value="Genomic_DNA"/>
</dbReference>
<dbReference type="SMART" id="SM01260">
    <property type="entry name" value="LANC_like"/>
    <property type="match status" value="1"/>
</dbReference>
<feature type="binding site" evidence="1">
    <location>
        <position position="368"/>
    </location>
    <ligand>
        <name>Zn(2+)</name>
        <dbReference type="ChEBI" id="CHEBI:29105"/>
    </ligand>
</feature>
<dbReference type="PRINTS" id="PR01950">
    <property type="entry name" value="LANCSUPER"/>
</dbReference>
<dbReference type="Pfam" id="PF05147">
    <property type="entry name" value="LANC_like"/>
    <property type="match status" value="1"/>
</dbReference>
<feature type="binding site" evidence="1">
    <location>
        <position position="369"/>
    </location>
    <ligand>
        <name>Zn(2+)</name>
        <dbReference type="ChEBI" id="CHEBI:29105"/>
    </ligand>
</feature>
<reference evidence="2" key="1">
    <citation type="journal article" date="2012" name="J. Am. Chem. Soc.">
        <title>Structural Characterization of the Highly Cyclized Lantibiotic Paenicidin A via a Partial Desulfurization/Reduction Strategy.</title>
        <authorList>
            <person name="Lohans C.T."/>
            <person name="Huang Z."/>
            <person name="van Belkum M.J."/>
            <person name="Giroud M."/>
            <person name="Sit C.S."/>
            <person name="Steels E.M."/>
            <person name="Zheng J."/>
            <person name="Whittal R.M."/>
            <person name="McMullen L.M."/>
            <person name="Vederas J.C."/>
        </authorList>
    </citation>
    <scope>NUCLEOTIDE SEQUENCE</scope>
    <source>
        <strain evidence="2">NRRL B-30509</strain>
    </source>
</reference>
<dbReference type="CDD" id="cd04793">
    <property type="entry name" value="LanC"/>
    <property type="match status" value="1"/>
</dbReference>
<evidence type="ECO:0000256" key="1">
    <source>
        <dbReference type="PIRSR" id="PIRSR607822-1"/>
    </source>
</evidence>
<dbReference type="InterPro" id="IPR033889">
    <property type="entry name" value="LanC"/>
</dbReference>
<protein>
    <submittedName>
        <fullName evidence="2">PaeC</fullName>
    </submittedName>
</protein>
<dbReference type="PATRIC" id="fig|1406.51.peg.3131"/>
<keyword evidence="1" id="KW-0862">Zinc</keyword>
<dbReference type="SUPFAM" id="SSF158745">
    <property type="entry name" value="LanC-like"/>
    <property type="match status" value="1"/>
</dbReference>
<feature type="binding site" evidence="1">
    <location>
        <position position="319"/>
    </location>
    <ligand>
        <name>Zn(2+)</name>
        <dbReference type="ChEBI" id="CHEBI:29105"/>
    </ligand>
</feature>
<dbReference type="InterPro" id="IPR007822">
    <property type="entry name" value="LANC-like"/>
</dbReference>
<dbReference type="RefSeq" id="WP_044786935.1">
    <property type="nucleotide sequence ID" value="NZ_JTHO01000011.1"/>
</dbReference>
<proteinExistence type="predicted"/>
<dbReference type="GO" id="GO:0031179">
    <property type="term" value="P:peptide modification"/>
    <property type="evidence" value="ECO:0007669"/>
    <property type="project" value="InterPro"/>
</dbReference>
<evidence type="ECO:0000313" key="2">
    <source>
        <dbReference type="EMBL" id="AFW17837.2"/>
    </source>
</evidence>
<organism evidence="2">
    <name type="scientific">Paenibacillus polymyxa</name>
    <name type="common">Bacillus polymyxa</name>
    <dbReference type="NCBI Taxonomy" id="1406"/>
    <lineage>
        <taxon>Bacteria</taxon>
        <taxon>Bacillati</taxon>
        <taxon>Bacillota</taxon>
        <taxon>Bacilli</taxon>
        <taxon>Bacillales</taxon>
        <taxon>Paenibacillaceae</taxon>
        <taxon>Paenibacillus</taxon>
    </lineage>
</organism>
<dbReference type="PRINTS" id="PR01955">
    <property type="entry name" value="LANCFRANKIA"/>
</dbReference>